<feature type="domain" description="Tubby C-terminal" evidence="2">
    <location>
        <begin position="22"/>
        <end position="92"/>
    </location>
</feature>
<evidence type="ECO:0000313" key="3">
    <source>
        <dbReference type="EMBL" id="MBN3277074.1"/>
    </source>
</evidence>
<dbReference type="PRINTS" id="PR01573">
    <property type="entry name" value="SUPERTUBBY"/>
</dbReference>
<accession>A0ABS2XRT4</accession>
<feature type="non-terminal residue" evidence="3">
    <location>
        <position position="1"/>
    </location>
</feature>
<protein>
    <submittedName>
        <fullName evidence="3">TULP1 protein</fullName>
    </submittedName>
</protein>
<sequence>MNTWAQTSTVIAEHLSNMHSFYRSNVMGTKFTVFDNGLNPDRASSDWSKVRQELSAIIYETNVLGFKGPRRMTVIIPGMNEDSERVPIRPRNVGVSSS</sequence>
<reference evidence="3" key="1">
    <citation type="journal article" date="2021" name="Cell">
        <title>Tracing the genetic footprints of vertebrate landing in non-teleost ray-finned fishes.</title>
        <authorList>
            <person name="Bi X."/>
            <person name="Wang K."/>
            <person name="Yang L."/>
            <person name="Pan H."/>
            <person name="Jiang H."/>
            <person name="Wei Q."/>
            <person name="Fang M."/>
            <person name="Yu H."/>
            <person name="Zhu C."/>
            <person name="Cai Y."/>
            <person name="He Y."/>
            <person name="Gan X."/>
            <person name="Zeng H."/>
            <person name="Yu D."/>
            <person name="Zhu Y."/>
            <person name="Jiang H."/>
            <person name="Qiu Q."/>
            <person name="Yang H."/>
            <person name="Zhang Y.E."/>
            <person name="Wang W."/>
            <person name="Zhu M."/>
            <person name="He S."/>
            <person name="Zhang G."/>
        </authorList>
    </citation>
    <scope>NUCLEOTIDE SEQUENCE</scope>
    <source>
        <strain evidence="3">Pddl_001</strain>
    </source>
</reference>
<dbReference type="EMBL" id="JAAWVQ010066003">
    <property type="protein sequence ID" value="MBN3277074.1"/>
    <property type="molecule type" value="Genomic_DNA"/>
</dbReference>
<evidence type="ECO:0000256" key="1">
    <source>
        <dbReference type="ARBA" id="ARBA00007129"/>
    </source>
</evidence>
<gene>
    <name evidence="3" type="primary">Tulp1</name>
    <name evidence="3" type="ORF">GTO93_0000174</name>
</gene>
<organism evidence="3 4">
    <name type="scientific">Polyodon spathula</name>
    <name type="common">North American paddlefish</name>
    <name type="synonym">Squalus spathula</name>
    <dbReference type="NCBI Taxonomy" id="7913"/>
    <lineage>
        <taxon>Eukaryota</taxon>
        <taxon>Metazoa</taxon>
        <taxon>Chordata</taxon>
        <taxon>Craniata</taxon>
        <taxon>Vertebrata</taxon>
        <taxon>Euteleostomi</taxon>
        <taxon>Actinopterygii</taxon>
        <taxon>Chondrostei</taxon>
        <taxon>Acipenseriformes</taxon>
        <taxon>Polyodontidae</taxon>
        <taxon>Polyodon</taxon>
    </lineage>
</organism>
<dbReference type="Pfam" id="PF01167">
    <property type="entry name" value="Tub"/>
    <property type="match status" value="1"/>
</dbReference>
<dbReference type="SUPFAM" id="SSF54518">
    <property type="entry name" value="Tubby C-terminal domain-like"/>
    <property type="match status" value="1"/>
</dbReference>
<comment type="similarity">
    <text evidence="1">Belongs to the TUB family.</text>
</comment>
<dbReference type="PANTHER" id="PTHR16517">
    <property type="entry name" value="TUBBY-RELATED"/>
    <property type="match status" value="1"/>
</dbReference>
<evidence type="ECO:0000259" key="2">
    <source>
        <dbReference type="Pfam" id="PF01167"/>
    </source>
</evidence>
<keyword evidence="4" id="KW-1185">Reference proteome</keyword>
<dbReference type="PANTHER" id="PTHR16517:SF12">
    <property type="entry name" value="TUBBY-RELATED PROTEIN 1"/>
    <property type="match status" value="1"/>
</dbReference>
<dbReference type="Gene3D" id="3.20.90.10">
    <property type="entry name" value="Tubby Protein, Chain A"/>
    <property type="match status" value="1"/>
</dbReference>
<dbReference type="Proteomes" id="UP001166093">
    <property type="component" value="Unassembled WGS sequence"/>
</dbReference>
<dbReference type="InterPro" id="IPR000007">
    <property type="entry name" value="Tubby_C"/>
</dbReference>
<dbReference type="InterPro" id="IPR025659">
    <property type="entry name" value="Tubby-like_C"/>
</dbReference>
<evidence type="ECO:0000313" key="4">
    <source>
        <dbReference type="Proteomes" id="UP001166093"/>
    </source>
</evidence>
<name>A0ABS2XRT4_POLSP</name>
<proteinExistence type="inferred from homology"/>
<feature type="non-terminal residue" evidence="3">
    <location>
        <position position="98"/>
    </location>
</feature>
<comment type="caution">
    <text evidence="3">The sequence shown here is derived from an EMBL/GenBank/DDBJ whole genome shotgun (WGS) entry which is preliminary data.</text>
</comment>